<evidence type="ECO:0000313" key="2">
    <source>
        <dbReference type="EMBL" id="QEH34290.1"/>
    </source>
</evidence>
<reference evidence="2 3" key="1">
    <citation type="submission" date="2019-08" db="EMBL/GenBank/DDBJ databases">
        <title>Deep-cultivation of Planctomycetes and their phenomic and genomic characterization uncovers novel biology.</title>
        <authorList>
            <person name="Wiegand S."/>
            <person name="Jogler M."/>
            <person name="Boedeker C."/>
            <person name="Pinto D."/>
            <person name="Vollmers J."/>
            <person name="Rivas-Marin E."/>
            <person name="Kohn T."/>
            <person name="Peeters S.H."/>
            <person name="Heuer A."/>
            <person name="Rast P."/>
            <person name="Oberbeckmann S."/>
            <person name="Bunk B."/>
            <person name="Jeske O."/>
            <person name="Meyerdierks A."/>
            <person name="Storesund J.E."/>
            <person name="Kallscheuer N."/>
            <person name="Luecker S."/>
            <person name="Lage O.M."/>
            <person name="Pohl T."/>
            <person name="Merkel B.J."/>
            <person name="Hornburger P."/>
            <person name="Mueller R.-W."/>
            <person name="Bruemmer F."/>
            <person name="Labrenz M."/>
            <person name="Spormann A.M."/>
            <person name="Op den Camp H."/>
            <person name="Overmann J."/>
            <person name="Amann R."/>
            <person name="Jetten M.S.M."/>
            <person name="Mascher T."/>
            <person name="Medema M.H."/>
            <person name="Devos D.P."/>
            <person name="Kaster A.-K."/>
            <person name="Ovreas L."/>
            <person name="Rohde M."/>
            <person name="Galperin M.Y."/>
            <person name="Jogler C."/>
        </authorList>
    </citation>
    <scope>NUCLEOTIDE SEQUENCE [LARGE SCALE GENOMIC DNA]</scope>
    <source>
        <strain evidence="2 3">OJF2</strain>
    </source>
</reference>
<dbReference type="AlphaFoldDB" id="A0A5B9W2V6"/>
<feature type="region of interest" description="Disordered" evidence="1">
    <location>
        <begin position="43"/>
        <end position="68"/>
    </location>
</feature>
<sequence length="68" mass="7632">MPANPQLEIVLSEALWKSLDRRARELGVPLELLAASLVRDAIQPPEGSPPRECRARTESHNPVWAVRH</sequence>
<name>A0A5B9W2V6_9BACT</name>
<evidence type="ECO:0008006" key="4">
    <source>
        <dbReference type="Google" id="ProtNLM"/>
    </source>
</evidence>
<protein>
    <recommendedName>
        <fullName evidence="4">Ribbon-helix-helix domain-containing protein</fullName>
    </recommendedName>
</protein>
<dbReference type="EMBL" id="CP042997">
    <property type="protein sequence ID" value="QEH34290.1"/>
    <property type="molecule type" value="Genomic_DNA"/>
</dbReference>
<evidence type="ECO:0000313" key="3">
    <source>
        <dbReference type="Proteomes" id="UP000324233"/>
    </source>
</evidence>
<proteinExistence type="predicted"/>
<dbReference type="KEGG" id="agv:OJF2_28250"/>
<keyword evidence="3" id="KW-1185">Reference proteome</keyword>
<gene>
    <name evidence="2" type="ORF">OJF2_28250</name>
</gene>
<organism evidence="2 3">
    <name type="scientific">Aquisphaera giovannonii</name>
    <dbReference type="NCBI Taxonomy" id="406548"/>
    <lineage>
        <taxon>Bacteria</taxon>
        <taxon>Pseudomonadati</taxon>
        <taxon>Planctomycetota</taxon>
        <taxon>Planctomycetia</taxon>
        <taxon>Isosphaerales</taxon>
        <taxon>Isosphaeraceae</taxon>
        <taxon>Aquisphaera</taxon>
    </lineage>
</organism>
<dbReference type="Proteomes" id="UP000324233">
    <property type="component" value="Chromosome"/>
</dbReference>
<dbReference type="RefSeq" id="WP_148594232.1">
    <property type="nucleotide sequence ID" value="NZ_CP042997.1"/>
</dbReference>
<feature type="compositionally biased region" description="Basic and acidic residues" evidence="1">
    <location>
        <begin position="49"/>
        <end position="59"/>
    </location>
</feature>
<accession>A0A5B9W2V6</accession>
<evidence type="ECO:0000256" key="1">
    <source>
        <dbReference type="SAM" id="MobiDB-lite"/>
    </source>
</evidence>